<reference evidence="2" key="1">
    <citation type="submission" date="2020-05" db="EMBL/GenBank/DDBJ databases">
        <authorList>
            <person name="Chiriac C."/>
            <person name="Salcher M."/>
            <person name="Ghai R."/>
            <person name="Kavagutti S V."/>
        </authorList>
    </citation>
    <scope>NUCLEOTIDE SEQUENCE</scope>
</reference>
<protein>
    <submittedName>
        <fullName evidence="2">Uncharacterized protein</fullName>
    </submittedName>
</protein>
<dbReference type="EMBL" id="LR796986">
    <property type="protein sequence ID" value="CAB4180079.1"/>
    <property type="molecule type" value="Genomic_DNA"/>
</dbReference>
<evidence type="ECO:0000313" key="2">
    <source>
        <dbReference type="EMBL" id="CAB4180079.1"/>
    </source>
</evidence>
<organism evidence="2">
    <name type="scientific">uncultured Caudovirales phage</name>
    <dbReference type="NCBI Taxonomy" id="2100421"/>
    <lineage>
        <taxon>Viruses</taxon>
        <taxon>Duplodnaviria</taxon>
        <taxon>Heunggongvirae</taxon>
        <taxon>Uroviricota</taxon>
        <taxon>Caudoviricetes</taxon>
        <taxon>Peduoviridae</taxon>
        <taxon>Maltschvirus</taxon>
        <taxon>Maltschvirus maltsch</taxon>
    </lineage>
</organism>
<sequence length="63" mass="6940">MAKEKMDMAQDKAMIKKAFKQHDAQKHMGGKGTSLKLKKGGPTSEDRMSMGRNMSRAANQKTG</sequence>
<evidence type="ECO:0000256" key="1">
    <source>
        <dbReference type="SAM" id="MobiDB-lite"/>
    </source>
</evidence>
<name>A0A6J5Q704_9CAUD</name>
<feature type="region of interest" description="Disordered" evidence="1">
    <location>
        <begin position="19"/>
        <end position="63"/>
    </location>
</feature>
<proteinExistence type="predicted"/>
<accession>A0A6J5Q704</accession>
<gene>
    <name evidence="2" type="ORF">UFOVP1049_6</name>
</gene>